<dbReference type="EMBL" id="BAABBA010000017">
    <property type="protein sequence ID" value="GAA4288717.1"/>
    <property type="molecule type" value="Genomic_DNA"/>
</dbReference>
<dbReference type="Pfam" id="PF04075">
    <property type="entry name" value="F420H2_quin_red"/>
    <property type="match status" value="1"/>
</dbReference>
<evidence type="ECO:0000256" key="1">
    <source>
        <dbReference type="SAM" id="MobiDB-lite"/>
    </source>
</evidence>
<reference evidence="4" key="1">
    <citation type="journal article" date="2019" name="Int. J. Syst. Evol. Microbiol.">
        <title>The Global Catalogue of Microorganisms (GCM) 10K type strain sequencing project: providing services to taxonomists for standard genome sequencing and annotation.</title>
        <authorList>
            <consortium name="The Broad Institute Genomics Platform"/>
            <consortium name="The Broad Institute Genome Sequencing Center for Infectious Disease"/>
            <person name="Wu L."/>
            <person name="Ma J."/>
        </authorList>
    </citation>
    <scope>NUCLEOTIDE SEQUENCE [LARGE SCALE GENOMIC DNA]</scope>
    <source>
        <strain evidence="4">JCM 17459</strain>
    </source>
</reference>
<gene>
    <name evidence="3" type="ORF">GCM10022262_30770</name>
</gene>
<keyword evidence="4" id="KW-1185">Reference proteome</keyword>
<evidence type="ECO:0000313" key="3">
    <source>
        <dbReference type="EMBL" id="GAA4288717.1"/>
    </source>
</evidence>
<accession>A0ABP8EYG1</accession>
<protein>
    <recommendedName>
        <fullName evidence="5">Nitroreductase family deazaflavin-dependent oxidoreductase</fullName>
    </recommendedName>
</protein>
<keyword evidence="2" id="KW-0472">Membrane</keyword>
<dbReference type="Gene3D" id="2.30.110.10">
    <property type="entry name" value="Electron Transport, Fmn-binding Protein, Chain A"/>
    <property type="match status" value="1"/>
</dbReference>
<dbReference type="Proteomes" id="UP001499841">
    <property type="component" value="Unassembled WGS sequence"/>
</dbReference>
<keyword evidence="2" id="KW-1133">Transmembrane helix</keyword>
<dbReference type="InterPro" id="IPR004378">
    <property type="entry name" value="F420H2_quin_Rdtase"/>
</dbReference>
<feature type="transmembrane region" description="Helical" evidence="2">
    <location>
        <begin position="9"/>
        <end position="27"/>
    </location>
</feature>
<name>A0ABP8EYG1_9MICO</name>
<feature type="compositionally biased region" description="Basic and acidic residues" evidence="1">
    <location>
        <begin position="166"/>
        <end position="178"/>
    </location>
</feature>
<comment type="caution">
    <text evidence="3">The sequence shown here is derived from an EMBL/GenBank/DDBJ whole genome shotgun (WGS) entry which is preliminary data.</text>
</comment>
<evidence type="ECO:0000313" key="4">
    <source>
        <dbReference type="Proteomes" id="UP001499841"/>
    </source>
</evidence>
<dbReference type="InterPro" id="IPR012349">
    <property type="entry name" value="Split_barrel_FMN-bd"/>
</dbReference>
<keyword evidence="2" id="KW-0812">Transmembrane</keyword>
<organism evidence="3 4">
    <name type="scientific">Georgenia daeguensis</name>
    <dbReference type="NCBI Taxonomy" id="908355"/>
    <lineage>
        <taxon>Bacteria</taxon>
        <taxon>Bacillati</taxon>
        <taxon>Actinomycetota</taxon>
        <taxon>Actinomycetes</taxon>
        <taxon>Micrococcales</taxon>
        <taxon>Bogoriellaceae</taxon>
        <taxon>Georgenia</taxon>
    </lineage>
</organism>
<evidence type="ECO:0008006" key="5">
    <source>
        <dbReference type="Google" id="ProtNLM"/>
    </source>
</evidence>
<proteinExistence type="predicted"/>
<feature type="region of interest" description="Disordered" evidence="1">
    <location>
        <begin position="157"/>
        <end position="178"/>
    </location>
</feature>
<dbReference type="RefSeq" id="WP_345043020.1">
    <property type="nucleotide sequence ID" value="NZ_BAABBA010000017.1"/>
</dbReference>
<sequence>MTHRFRKVLLWWAVGAVGAVVAFFVVLRSGGPRTKDAVAQFNKRVLNPVMLRLAGRRHWYASVLRHTGRRSGREYATPVVAVPLDGGFVIPLPYGEKVDWLRNLLAGGHAVLRSKGTTYDVSAPQVLDAAVVLPTLEPRYQRVWRRYDIEKFVRVRASPSGPHEGGTARDKRVPVTSA</sequence>
<evidence type="ECO:0000256" key="2">
    <source>
        <dbReference type="SAM" id="Phobius"/>
    </source>
</evidence>